<reference evidence="2" key="1">
    <citation type="submission" date="2024-07" db="EMBL/GenBank/DDBJ databases">
        <title>Complete genome sequences of cellulolytic bacteria, Kitasatospora sp. CMC57 and Streptomyces sp. CMC78, isolated from Japanese agricultural soil.</title>
        <authorList>
            <person name="Hashimoto T."/>
            <person name="Ito M."/>
            <person name="Iwamoto M."/>
            <person name="Fukahori D."/>
            <person name="Shoda T."/>
            <person name="Sakoda M."/>
            <person name="Morohoshi T."/>
            <person name="Mitsuboshi M."/>
            <person name="Nishizawa T."/>
        </authorList>
    </citation>
    <scope>NUCLEOTIDE SEQUENCE</scope>
    <source>
        <strain evidence="2">CMC57</strain>
    </source>
</reference>
<name>A0AB33K1Q3_9ACTN</name>
<proteinExistence type="predicted"/>
<keyword evidence="1" id="KW-0472">Membrane</keyword>
<sequence>MDITATFRLTEQELRKAIRNVPALRRMVMASALIAVVGLLTWAVDGKPNMWMLVLGPVLLVLTEVMVVRGGARKSAQLIAEPWTVRITEQSYSLRTGASDATVEWRMYRQVTGRSGFWYLQQTNKAVGFVPQGVFEDGQRAELAEFFARVLPPVKRPWYRPF</sequence>
<evidence type="ECO:0008006" key="3">
    <source>
        <dbReference type="Google" id="ProtNLM"/>
    </source>
</evidence>
<evidence type="ECO:0000313" key="2">
    <source>
        <dbReference type="EMBL" id="BFP45460.1"/>
    </source>
</evidence>
<keyword evidence="1" id="KW-1133">Transmembrane helix</keyword>
<dbReference type="AlphaFoldDB" id="A0AB33K1Q3"/>
<protein>
    <recommendedName>
        <fullName evidence="3">YcxB-like protein domain-containing protein</fullName>
    </recommendedName>
</protein>
<dbReference type="RefSeq" id="WP_407987965.1">
    <property type="nucleotide sequence ID" value="NZ_AP035881.2"/>
</dbReference>
<gene>
    <name evidence="2" type="ORF">KCMC57_18280</name>
</gene>
<dbReference type="EMBL" id="AP035881">
    <property type="protein sequence ID" value="BFP45460.1"/>
    <property type="molecule type" value="Genomic_DNA"/>
</dbReference>
<feature type="transmembrane region" description="Helical" evidence="1">
    <location>
        <begin position="23"/>
        <end position="44"/>
    </location>
</feature>
<feature type="transmembrane region" description="Helical" evidence="1">
    <location>
        <begin position="50"/>
        <end position="68"/>
    </location>
</feature>
<keyword evidence="1" id="KW-0812">Transmembrane</keyword>
<accession>A0AB33K1Q3</accession>
<organism evidence="2">
    <name type="scientific">Kitasatospora sp. CMC57</name>
    <dbReference type="NCBI Taxonomy" id="3231513"/>
    <lineage>
        <taxon>Bacteria</taxon>
        <taxon>Bacillati</taxon>
        <taxon>Actinomycetota</taxon>
        <taxon>Actinomycetes</taxon>
        <taxon>Kitasatosporales</taxon>
        <taxon>Streptomycetaceae</taxon>
        <taxon>Kitasatospora</taxon>
    </lineage>
</organism>
<evidence type="ECO:0000256" key="1">
    <source>
        <dbReference type="SAM" id="Phobius"/>
    </source>
</evidence>